<gene>
    <name evidence="6" type="ORF">GLX27_003117</name>
</gene>
<dbReference type="InterPro" id="IPR000340">
    <property type="entry name" value="Dual-sp_phosphatase_cat-dom"/>
</dbReference>
<feature type="compositionally biased region" description="Pro residues" evidence="3">
    <location>
        <begin position="35"/>
        <end position="45"/>
    </location>
</feature>
<dbReference type="PROSITE" id="PS50056">
    <property type="entry name" value="TYR_PHOSPHATASE_2"/>
    <property type="match status" value="1"/>
</dbReference>
<dbReference type="SMART" id="SM00195">
    <property type="entry name" value="DSPc"/>
    <property type="match status" value="1"/>
</dbReference>
<keyword evidence="7" id="KW-1185">Reference proteome</keyword>
<evidence type="ECO:0000259" key="5">
    <source>
        <dbReference type="PROSITE" id="PS50056"/>
    </source>
</evidence>
<feature type="domain" description="Tyrosine specific protein phosphatases" evidence="5">
    <location>
        <begin position="613"/>
        <end position="681"/>
    </location>
</feature>
<keyword evidence="1" id="KW-0378">Hydrolase</keyword>
<evidence type="ECO:0000256" key="2">
    <source>
        <dbReference type="ARBA" id="ARBA00022912"/>
    </source>
</evidence>
<proteinExistence type="predicted"/>
<organism evidence="6 7">
    <name type="scientific">Malassezia furfur</name>
    <name type="common">Pityriasis versicolor infection agent</name>
    <name type="synonym">Pityrosporum furfur</name>
    <dbReference type="NCBI Taxonomy" id="55194"/>
    <lineage>
        <taxon>Eukaryota</taxon>
        <taxon>Fungi</taxon>
        <taxon>Dikarya</taxon>
        <taxon>Basidiomycota</taxon>
        <taxon>Ustilaginomycotina</taxon>
        <taxon>Malasseziomycetes</taxon>
        <taxon>Malasseziales</taxon>
        <taxon>Malasseziaceae</taxon>
        <taxon>Malassezia</taxon>
    </lineage>
</organism>
<dbReference type="InterPro" id="IPR016130">
    <property type="entry name" value="Tyr_Pase_AS"/>
</dbReference>
<feature type="region of interest" description="Disordered" evidence="3">
    <location>
        <begin position="1"/>
        <end position="48"/>
    </location>
</feature>
<dbReference type="EMBL" id="CP046236">
    <property type="protein sequence ID" value="WFD48447.1"/>
    <property type="molecule type" value="Genomic_DNA"/>
</dbReference>
<feature type="domain" description="Tyrosine-protein phosphatase" evidence="4">
    <location>
        <begin position="538"/>
        <end position="694"/>
    </location>
</feature>
<dbReference type="Proteomes" id="UP000818624">
    <property type="component" value="Chromosome 3"/>
</dbReference>
<dbReference type="PANTHER" id="PTHR47550">
    <property type="entry name" value="DUAL SPECIFICITY PROTEIN PHOSPHATASE PPS1"/>
    <property type="match status" value="1"/>
</dbReference>
<keyword evidence="2" id="KW-0904">Protein phosphatase</keyword>
<evidence type="ECO:0000259" key="4">
    <source>
        <dbReference type="PROSITE" id="PS50054"/>
    </source>
</evidence>
<evidence type="ECO:0008006" key="8">
    <source>
        <dbReference type="Google" id="ProtNLM"/>
    </source>
</evidence>
<protein>
    <recommendedName>
        <fullName evidence="8">Protein-tyrosine-phosphatase</fullName>
    </recommendedName>
</protein>
<sequence length="756" mass="82032">MTATGIPMPPLAAGTRKVRSERRASSGAAYATPELAPPPPAPPPVGAGGLPCGALAPGAPNDTAAWGLHHADLNIYPPIDTSDLSTDAVPVRLASAPPVRGLDAAQFAKMHADYSTLDVPHEVVLPYLYCGHHGPTAQTRFFSASGVVPAPAYRGLAVVRVPDELEAHAKQLPAQNDEEPPWAPQAQRALLLSSQAPEETLRYVPAAGGPVDAHDARFRHQPAARRVSTRNFQAQSINYTMVSDVVVYSPAGLTDAARSVALAFRYAQQQYWHERLVERLGGLRYNVFVLTEPFDALERTCPELVAVDAQGQPRNAVRFLQREQDEMYRMASVSRIDTNVYLGPSRDFRPNIALPQDAPYVGAPTFSIGLEAFEGNDPPTPAFLRSAAESFAAFDRDVALGRRVQVPTAHLECPTGAPHPLRPGDVAGAARDVLTLCAWLEAHVSPAHCRYPRTARRALIHCADGYTESSVFALAYLMYAQRLRLAQAYLALQLHAERPFFVFGRDLELLRAVEAHVHGAPPATDTDWLDDAHFDGSLPSRILPFLYLGNLGHARNARLLHALGITHVVSVGECAADEDDTDPHSLASARRAGLVEVHSVDNVADDGTDSLRAALCDAVEFVERARVSGGRVLVHCRVGVSRSSTVVIAYAMAHLDITLIDAYLLVRSRRLNVLIQPHLLFFWELRAWETRIAASLGRHVAPGAPRPAAPHIELGAGRGAYGLPYAEYARAGERSVTWSWLCREIAALNARYCVDA</sequence>
<name>A0ABY8ESF5_MALFU</name>
<dbReference type="PROSITE" id="PS50054">
    <property type="entry name" value="TYR_PHOSPHATASE_DUAL"/>
    <property type="match status" value="1"/>
</dbReference>
<evidence type="ECO:0000256" key="3">
    <source>
        <dbReference type="SAM" id="MobiDB-lite"/>
    </source>
</evidence>
<dbReference type="PROSITE" id="PS00383">
    <property type="entry name" value="TYR_PHOSPHATASE_1"/>
    <property type="match status" value="1"/>
</dbReference>
<dbReference type="InterPro" id="IPR053239">
    <property type="entry name" value="Dual_spec_PTase"/>
</dbReference>
<accession>A0ABY8ESF5</accession>
<evidence type="ECO:0000313" key="6">
    <source>
        <dbReference type="EMBL" id="WFD48447.1"/>
    </source>
</evidence>
<evidence type="ECO:0000313" key="7">
    <source>
        <dbReference type="Proteomes" id="UP000818624"/>
    </source>
</evidence>
<dbReference type="PANTHER" id="PTHR47550:SF1">
    <property type="entry name" value="DUAL SPECIFICITY PROTEIN PHOSPHATASE PPS1"/>
    <property type="match status" value="1"/>
</dbReference>
<dbReference type="InterPro" id="IPR020422">
    <property type="entry name" value="TYR_PHOSPHATASE_DUAL_dom"/>
</dbReference>
<dbReference type="Gene3D" id="3.90.190.10">
    <property type="entry name" value="Protein tyrosine phosphatase superfamily"/>
    <property type="match status" value="2"/>
</dbReference>
<reference evidence="6 7" key="1">
    <citation type="journal article" date="2020" name="Elife">
        <title>Loss of centromere function drives karyotype evolution in closely related Malassezia species.</title>
        <authorList>
            <person name="Sankaranarayanan S.R."/>
            <person name="Ianiri G."/>
            <person name="Coelho M.A."/>
            <person name="Reza M.H."/>
            <person name="Thimmappa B.C."/>
            <person name="Ganguly P."/>
            <person name="Vadnala R.N."/>
            <person name="Sun S."/>
            <person name="Siddharthan R."/>
            <person name="Tellgren-Roth C."/>
            <person name="Dawson T.L."/>
            <person name="Heitman J."/>
            <person name="Sanyal K."/>
        </authorList>
    </citation>
    <scope>NUCLEOTIDE SEQUENCE [LARGE SCALE GENOMIC DNA]</scope>
    <source>
        <strain evidence="6">CBS14141</strain>
    </source>
</reference>
<dbReference type="SUPFAM" id="SSF52799">
    <property type="entry name" value="(Phosphotyrosine protein) phosphatases II"/>
    <property type="match status" value="2"/>
</dbReference>
<evidence type="ECO:0000256" key="1">
    <source>
        <dbReference type="ARBA" id="ARBA00022801"/>
    </source>
</evidence>
<dbReference type="InterPro" id="IPR029021">
    <property type="entry name" value="Prot-tyrosine_phosphatase-like"/>
</dbReference>
<dbReference type="Pfam" id="PF00782">
    <property type="entry name" value="DSPc"/>
    <property type="match status" value="1"/>
</dbReference>
<dbReference type="InterPro" id="IPR000387">
    <property type="entry name" value="Tyr_Pase_dom"/>
</dbReference>